<sequence length="145" mass="16661">MSIPTWDQLPNFDLYKDQTVNVVNEASADYGGIISASMINNYVKQKLIDPPIKKKYNRTHVAQLIFINLMKGIFTLEEIITLKQHLFLESQIEDHYNEFIELFNERLSQTTSIGSDLPQVLDQLSGILIAKRQIKNLLQDPISEP</sequence>
<keyword evidence="2" id="KW-1185">Reference proteome</keyword>
<dbReference type="Proteomes" id="UP001321861">
    <property type="component" value="Chromosome"/>
</dbReference>
<dbReference type="InterPro" id="IPR014975">
    <property type="entry name" value="DUF1836"/>
</dbReference>
<dbReference type="RefSeq" id="WP_317636545.1">
    <property type="nucleotide sequence ID" value="NZ_AP026802.1"/>
</dbReference>
<evidence type="ECO:0000313" key="1">
    <source>
        <dbReference type="EMBL" id="BDR58674.1"/>
    </source>
</evidence>
<accession>A0AAU9D4I1</accession>
<protein>
    <recommendedName>
        <fullName evidence="3">DUF1836 domain-containing protein</fullName>
    </recommendedName>
</protein>
<gene>
    <name evidence="1" type="ORF">XA3_11150</name>
</gene>
<evidence type="ECO:0008006" key="3">
    <source>
        <dbReference type="Google" id="ProtNLM"/>
    </source>
</evidence>
<proteinExistence type="predicted"/>
<dbReference type="PANTHER" id="PTHR40056">
    <property type="entry name" value="HYPOTHETICAL CYTOSOLIC PROTEIN"/>
    <property type="match status" value="1"/>
</dbReference>
<dbReference type="PANTHER" id="PTHR40056:SF1">
    <property type="entry name" value="DUF1836 DOMAIN-CONTAINING PROTEIN"/>
    <property type="match status" value="1"/>
</dbReference>
<dbReference type="AlphaFoldDB" id="A0AAU9D4I1"/>
<reference evidence="1 2" key="1">
    <citation type="journal article" date="2023" name="Microbiol. Spectr.">
        <title>Symbiosis of Carpenter Bees with Uncharacterized Lactic Acid Bacteria Showing NAD Auxotrophy.</title>
        <authorList>
            <person name="Kawasaki S."/>
            <person name="Ozawa K."/>
            <person name="Mori T."/>
            <person name="Yamamoto A."/>
            <person name="Ito M."/>
            <person name="Ohkuma M."/>
            <person name="Sakamoto M."/>
            <person name="Matsutani M."/>
        </authorList>
    </citation>
    <scope>NUCLEOTIDE SEQUENCE [LARGE SCALE GENOMIC DNA]</scope>
    <source>
        <strain evidence="1 2">XA3</strain>
    </source>
</reference>
<organism evidence="1 2">
    <name type="scientific">Xylocopilactobacillus apicola</name>
    <dbReference type="NCBI Taxonomy" id="2932184"/>
    <lineage>
        <taxon>Bacteria</taxon>
        <taxon>Bacillati</taxon>
        <taxon>Bacillota</taxon>
        <taxon>Bacilli</taxon>
        <taxon>Lactobacillales</taxon>
        <taxon>Lactobacillaceae</taxon>
        <taxon>Xylocopilactobacillus</taxon>
    </lineage>
</organism>
<name>A0AAU9D4I1_9LACO</name>
<evidence type="ECO:0000313" key="2">
    <source>
        <dbReference type="Proteomes" id="UP001321861"/>
    </source>
</evidence>
<dbReference type="Pfam" id="PF08876">
    <property type="entry name" value="DUF1836"/>
    <property type="match status" value="1"/>
</dbReference>
<dbReference type="KEGG" id="xap:XA3_11150"/>
<dbReference type="EMBL" id="AP026802">
    <property type="protein sequence ID" value="BDR58674.1"/>
    <property type="molecule type" value="Genomic_DNA"/>
</dbReference>